<evidence type="ECO:0000259" key="9">
    <source>
        <dbReference type="SMART" id="SM00907"/>
    </source>
</evidence>
<dbReference type="GO" id="GO:0007169">
    <property type="term" value="P:cell surface receptor protein tyrosine kinase signaling pathway"/>
    <property type="evidence" value="ECO:0007669"/>
    <property type="project" value="UniProtKB-ARBA"/>
</dbReference>
<keyword evidence="3" id="KW-1003">Cell membrane</keyword>
<accession>A0A9Q1CRE7</accession>
<gene>
    <name evidence="10" type="ORF">HOLleu_02520</name>
</gene>
<feature type="domain" description="GDNF/GAS1" evidence="9">
    <location>
        <begin position="324"/>
        <end position="402"/>
    </location>
</feature>
<evidence type="ECO:0000256" key="7">
    <source>
        <dbReference type="ARBA" id="ARBA00023180"/>
    </source>
</evidence>
<evidence type="ECO:0000313" key="11">
    <source>
        <dbReference type="Proteomes" id="UP001152320"/>
    </source>
</evidence>
<dbReference type="Proteomes" id="UP001152320">
    <property type="component" value="Chromosome 1"/>
</dbReference>
<feature type="chain" id="PRO_5040509119" evidence="8">
    <location>
        <begin position="19"/>
        <end position="657"/>
    </location>
</feature>
<evidence type="ECO:0000256" key="6">
    <source>
        <dbReference type="ARBA" id="ARBA00023170"/>
    </source>
</evidence>
<dbReference type="PANTHER" id="PTHR10269:SF12">
    <property type="entry name" value="GLIAL CELL LINE-DERIVED NEUROTROPHIC FAMILY RECEPTOR-LIKE, ISOFORM E"/>
    <property type="match status" value="1"/>
</dbReference>
<dbReference type="InterPro" id="IPR003438">
    <property type="entry name" value="GDNF_rcpt"/>
</dbReference>
<dbReference type="SUPFAM" id="SSF110035">
    <property type="entry name" value="GDNF receptor-like"/>
    <property type="match status" value="3"/>
</dbReference>
<proteinExistence type="inferred from homology"/>
<keyword evidence="11" id="KW-1185">Reference proteome</keyword>
<reference evidence="10" key="1">
    <citation type="submission" date="2021-10" db="EMBL/GenBank/DDBJ databases">
        <title>Tropical sea cucumber genome reveals ecological adaptation and Cuvierian tubules defense mechanism.</title>
        <authorList>
            <person name="Chen T."/>
        </authorList>
    </citation>
    <scope>NUCLEOTIDE SEQUENCE</scope>
    <source>
        <strain evidence="10">Nanhai2018</strain>
        <tissue evidence="10">Muscle</tissue>
    </source>
</reference>
<keyword evidence="6 10" id="KW-0675">Receptor</keyword>
<evidence type="ECO:0000256" key="8">
    <source>
        <dbReference type="SAM" id="SignalP"/>
    </source>
</evidence>
<feature type="domain" description="GDNF/GAS1" evidence="9">
    <location>
        <begin position="234"/>
        <end position="314"/>
    </location>
</feature>
<name>A0A9Q1CRE7_HOLLE</name>
<evidence type="ECO:0000256" key="2">
    <source>
        <dbReference type="ARBA" id="ARBA00005961"/>
    </source>
</evidence>
<dbReference type="GO" id="GO:0043235">
    <property type="term" value="C:receptor complex"/>
    <property type="evidence" value="ECO:0007669"/>
    <property type="project" value="TreeGrafter"/>
</dbReference>
<sequence length="657" mass="74110">MKTILAVTVTCLFLAATGEVDHERQPTSCLNAYEDCMKDIRCSWVWMLFNTTCCLEDNQDQSVCQAGYNTFMLNKYRFRNCRCDIFSAEFADCHYVQETVFRSPCRGNTHLPSVMTPSHRRPITCNSAMEMCLQDGECALSWTAYNKSCRSDSEIGCSPSSDIDCNVLKHELDETVLKDCFCPTMDDSENRCFTIWDALQQNPCMVSQPQLAFTPKVSLGEAPTGGYNNGESTCYRAVQDCMVNETCYEYFSRYLNTCMVDITTGRCRTDECLKAMRDVFSTVSPKLTHALVFCHCRQEDFTCYGMKSAFTSQCVKGETPLPSCLTLKMRCESDPLCKVSYQLMKDNCAFQGNDCVGNYSACRAALVGTFGTTLSLGCQCNTEGNEQLLCLEYMNMFTSNPCVVKSSKAYFKDFLENTETVSGCWLEPMLTRKDNRILMPIGKWVKICPDTCSNQQACFCSEGGNLIDCFDLPTNDSELCRYSHNQRKDNMSKICKCWIGDDVCLQPLEVNATIKYRQVPLLRVAYSVQEVAWLNEEIMGLFTVDTVLENLQVVLHELYNETDCSLSIWKKEKGLIEYSTTVNCSHQLEALMNMINEQDRRIVHDLILSVLKVASVTDAGVEHPTIGYLASQLSMARADLALSLVVAMVLSFFEIQS</sequence>
<dbReference type="GO" id="GO:0007399">
    <property type="term" value="P:nervous system development"/>
    <property type="evidence" value="ECO:0007669"/>
    <property type="project" value="TreeGrafter"/>
</dbReference>
<protein>
    <submittedName>
        <fullName evidence="10">GDNF family receptor alpha-2</fullName>
    </submittedName>
</protein>
<comment type="similarity">
    <text evidence="2">Belongs to the GDNFR family.</text>
</comment>
<dbReference type="SMART" id="SM00907">
    <property type="entry name" value="GDNF"/>
    <property type="match status" value="4"/>
</dbReference>
<feature type="domain" description="GDNF/GAS1" evidence="9">
    <location>
        <begin position="29"/>
        <end position="105"/>
    </location>
</feature>
<comment type="caution">
    <text evidence="10">The sequence shown here is derived from an EMBL/GenBank/DDBJ whole genome shotgun (WGS) entry which is preliminary data.</text>
</comment>
<keyword evidence="4 8" id="KW-0732">Signal</keyword>
<dbReference type="OrthoDB" id="10047040at2759"/>
<dbReference type="GO" id="GO:0038023">
    <property type="term" value="F:signaling receptor activity"/>
    <property type="evidence" value="ECO:0007669"/>
    <property type="project" value="InterPro"/>
</dbReference>
<evidence type="ECO:0000313" key="10">
    <source>
        <dbReference type="EMBL" id="KAJ8049675.1"/>
    </source>
</evidence>
<feature type="domain" description="GDNF/GAS1" evidence="9">
    <location>
        <begin position="125"/>
        <end position="204"/>
    </location>
</feature>
<dbReference type="GO" id="GO:0009897">
    <property type="term" value="C:external side of plasma membrane"/>
    <property type="evidence" value="ECO:0007669"/>
    <property type="project" value="TreeGrafter"/>
</dbReference>
<comment type="subcellular location">
    <subcellularLocation>
        <location evidence="1">Cell membrane</location>
    </subcellularLocation>
</comment>
<dbReference type="PANTHER" id="PTHR10269">
    <property type="entry name" value="GDNF RECEPTOR ALPHA"/>
    <property type="match status" value="1"/>
</dbReference>
<dbReference type="EMBL" id="JAIZAY010000001">
    <property type="protein sequence ID" value="KAJ8049675.1"/>
    <property type="molecule type" value="Genomic_DNA"/>
</dbReference>
<keyword evidence="5" id="KW-0472">Membrane</keyword>
<organism evidence="10 11">
    <name type="scientific">Holothuria leucospilota</name>
    <name type="common">Black long sea cucumber</name>
    <name type="synonym">Mertensiothuria leucospilota</name>
    <dbReference type="NCBI Taxonomy" id="206669"/>
    <lineage>
        <taxon>Eukaryota</taxon>
        <taxon>Metazoa</taxon>
        <taxon>Echinodermata</taxon>
        <taxon>Eleutherozoa</taxon>
        <taxon>Echinozoa</taxon>
        <taxon>Holothuroidea</taxon>
        <taxon>Aspidochirotacea</taxon>
        <taxon>Aspidochirotida</taxon>
        <taxon>Holothuriidae</taxon>
        <taxon>Holothuria</taxon>
    </lineage>
</organism>
<evidence type="ECO:0000256" key="4">
    <source>
        <dbReference type="ARBA" id="ARBA00022729"/>
    </source>
</evidence>
<evidence type="ECO:0000256" key="1">
    <source>
        <dbReference type="ARBA" id="ARBA00004236"/>
    </source>
</evidence>
<evidence type="ECO:0000256" key="5">
    <source>
        <dbReference type="ARBA" id="ARBA00023136"/>
    </source>
</evidence>
<keyword evidence="7" id="KW-0325">Glycoprotein</keyword>
<dbReference type="AlphaFoldDB" id="A0A9Q1CRE7"/>
<feature type="signal peptide" evidence="8">
    <location>
        <begin position="1"/>
        <end position="18"/>
    </location>
</feature>
<dbReference type="Pfam" id="PF02351">
    <property type="entry name" value="GDNF"/>
    <property type="match status" value="2"/>
</dbReference>
<dbReference type="InterPro" id="IPR037193">
    <property type="entry name" value="GDNF_alpha"/>
</dbReference>
<evidence type="ECO:0000256" key="3">
    <source>
        <dbReference type="ARBA" id="ARBA00022475"/>
    </source>
</evidence>
<dbReference type="InterPro" id="IPR016017">
    <property type="entry name" value="GDNF/GAS1"/>
</dbReference>